<comment type="similarity">
    <text evidence="2">Belongs to the UPF0359 family.</text>
</comment>
<evidence type="ECO:0000256" key="1">
    <source>
        <dbReference type="ARBA" id="ARBA00004141"/>
    </source>
</evidence>
<accession>A0A8C0N406</accession>
<reference evidence="8" key="2">
    <citation type="submission" date="2025-08" db="UniProtKB">
        <authorList>
            <consortium name="Ensembl"/>
        </authorList>
    </citation>
    <scope>IDENTIFICATION</scope>
</reference>
<organism evidence="8 9">
    <name type="scientific">Canis lupus familiaris</name>
    <name type="common">Dog</name>
    <name type="synonym">Canis familiaris</name>
    <dbReference type="NCBI Taxonomy" id="9615"/>
    <lineage>
        <taxon>Eukaryota</taxon>
        <taxon>Metazoa</taxon>
        <taxon>Chordata</taxon>
        <taxon>Craniata</taxon>
        <taxon>Vertebrata</taxon>
        <taxon>Euteleostomi</taxon>
        <taxon>Mammalia</taxon>
        <taxon>Eutheria</taxon>
        <taxon>Laurasiatheria</taxon>
        <taxon>Carnivora</taxon>
        <taxon>Caniformia</taxon>
        <taxon>Canidae</taxon>
        <taxon>Canis</taxon>
    </lineage>
</organism>
<dbReference type="Proteomes" id="UP000694429">
    <property type="component" value="Chromosome 20"/>
</dbReference>
<evidence type="ECO:0000256" key="4">
    <source>
        <dbReference type="ARBA" id="ARBA00022989"/>
    </source>
</evidence>
<evidence type="ECO:0000256" key="6">
    <source>
        <dbReference type="ARBA" id="ARBA00029849"/>
    </source>
</evidence>
<feature type="transmembrane region" description="Helical" evidence="7">
    <location>
        <begin position="193"/>
        <end position="214"/>
    </location>
</feature>
<feature type="transmembrane region" description="Helical" evidence="7">
    <location>
        <begin position="162"/>
        <end position="181"/>
    </location>
</feature>
<proteinExistence type="inferred from homology"/>
<evidence type="ECO:0000256" key="5">
    <source>
        <dbReference type="ARBA" id="ARBA00023136"/>
    </source>
</evidence>
<protein>
    <recommendedName>
        <fullName evidence="6">Integral membrane protein GPR175</fullName>
    </recommendedName>
</protein>
<evidence type="ECO:0000256" key="7">
    <source>
        <dbReference type="SAM" id="Phobius"/>
    </source>
</evidence>
<dbReference type="InterPro" id="IPR018781">
    <property type="entry name" value="TPRA1/CAND2/CAND8"/>
</dbReference>
<keyword evidence="4 7" id="KW-1133">Transmembrane helix</keyword>
<evidence type="ECO:0000256" key="3">
    <source>
        <dbReference type="ARBA" id="ARBA00022692"/>
    </source>
</evidence>
<dbReference type="Pfam" id="PF10160">
    <property type="entry name" value="Tmemb_40"/>
    <property type="match status" value="1"/>
</dbReference>
<dbReference type="GO" id="GO:0016020">
    <property type="term" value="C:membrane"/>
    <property type="evidence" value="ECO:0007669"/>
    <property type="project" value="UniProtKB-SubCell"/>
</dbReference>
<name>A0A8C0N406_CANLF</name>
<evidence type="ECO:0000313" key="9">
    <source>
        <dbReference type="Proteomes" id="UP000694429"/>
    </source>
</evidence>
<feature type="transmembrane region" description="Helical" evidence="7">
    <location>
        <begin position="128"/>
        <end position="150"/>
    </location>
</feature>
<feature type="transmembrane region" description="Helical" evidence="7">
    <location>
        <begin position="234"/>
        <end position="253"/>
    </location>
</feature>
<feature type="transmembrane region" description="Helical" evidence="7">
    <location>
        <begin position="342"/>
        <end position="368"/>
    </location>
</feature>
<dbReference type="PANTHER" id="PTHR15876:SF8">
    <property type="entry name" value="TRANSMEMBRANE PROTEIN ADIPOCYTE-ASSOCIATED 1"/>
    <property type="match status" value="1"/>
</dbReference>
<evidence type="ECO:0000256" key="2">
    <source>
        <dbReference type="ARBA" id="ARBA00010125"/>
    </source>
</evidence>
<keyword evidence="5 7" id="KW-0472">Membrane</keyword>
<keyword evidence="3 7" id="KW-0812">Transmembrane</keyword>
<sequence>MACVGATAHPLPAVGGVAHQPNVGRGSQVPLGTWDQRPHGHTALALLTWGLSLPQGWLLVGWTPRKRWSGPMGAQPCPHPWHPTSVCRIAVCCCSTRISAPPGEVATALQGRLAACKWASPMRVGVRVCMPACVQVWWVVVGVTLPVSWLLCPSARVRYWDLLLLIPNVLFFIFLLWKLPFARAKIRVTSSPIFITFYILVFVVALVGIARAVVSMTVSTSDAATVADKILWEITRFFLLAIELSVVILGLAFGHLESKSSIKRVLAITTVLSLAYSVTQGTLEILYPDAHLSAEDFNIYGHGGRQFWLVSSCFFFLVYSLVVMLPKTPLKERISLPSRRSFYVYAAILALLNLLQGLGSALLCADIIEGLCCVDATTFLYFSFFAPLIYVAFLRGFFGSEPKILFSYKCQVDETEEPDMHLPQPYAVARREGLETAGAASTQFDSAGGVAYLDDIASMPCHTGSINSTDSVFSHLCSSWGLPPPSTFLPPVVSLLSNVAHTLISQGQAWLGQLRAPPFSKAWAPRTALALLTLLPPPRGALASSKPTLAGGLKCVYFLDLFLNKKQKEQEVQLWRFCRNTQASSSWEPERWGENRQ</sequence>
<feature type="transmembrane region" description="Helical" evidence="7">
    <location>
        <begin position="380"/>
        <end position="398"/>
    </location>
</feature>
<reference evidence="8" key="1">
    <citation type="submission" date="2019-03" db="EMBL/GenBank/DDBJ databases">
        <authorList>
            <person name="Warren W.C."/>
            <person name="Johnson G.S."/>
        </authorList>
    </citation>
    <scope>NUCLEOTIDE SEQUENCE [LARGE SCALE GENOMIC DNA]</scope>
    <source>
        <strain evidence="8">Basenji</strain>
    </source>
</reference>
<dbReference type="AlphaFoldDB" id="A0A8C0N406"/>
<evidence type="ECO:0000313" key="8">
    <source>
        <dbReference type="Ensembl" id="ENSCAFP00030018904.1"/>
    </source>
</evidence>
<feature type="transmembrane region" description="Helical" evidence="7">
    <location>
        <begin position="307"/>
        <end position="330"/>
    </location>
</feature>
<comment type="subcellular location">
    <subcellularLocation>
        <location evidence="1">Membrane</location>
        <topology evidence="1">Multi-pass membrane protein</topology>
    </subcellularLocation>
</comment>
<dbReference type="Ensembl" id="ENSCAFT00030021684.1">
    <property type="protein sequence ID" value="ENSCAFP00030018904.1"/>
    <property type="gene ID" value="ENSCAFG00030011631.1"/>
</dbReference>
<dbReference type="PANTHER" id="PTHR15876">
    <property type="entry name" value="TRANSMEMBRANE PROTEIN ADIPOCYTE-ASSOCIATED 1"/>
    <property type="match status" value="1"/>
</dbReference>